<dbReference type="PRINTS" id="PR00237">
    <property type="entry name" value="GPCRRHODOPSN"/>
</dbReference>
<evidence type="ECO:0000256" key="3">
    <source>
        <dbReference type="ARBA" id="ARBA00022692"/>
    </source>
</evidence>
<evidence type="ECO:0000256" key="1">
    <source>
        <dbReference type="ARBA" id="ARBA00004651"/>
    </source>
</evidence>
<keyword evidence="9 10" id="KW-0807">Transducer</keyword>
<dbReference type="InterPro" id="IPR000725">
    <property type="entry name" value="Olfact_rcpt"/>
</dbReference>
<feature type="transmembrane region" description="Helical" evidence="11">
    <location>
        <begin position="92"/>
        <end position="114"/>
    </location>
</feature>
<dbReference type="SUPFAM" id="SSF81321">
    <property type="entry name" value="Family A G protein-coupled receptor-like"/>
    <property type="match status" value="1"/>
</dbReference>
<feature type="transmembrane region" description="Helical" evidence="11">
    <location>
        <begin position="198"/>
        <end position="221"/>
    </location>
</feature>
<feature type="transmembrane region" description="Helical" evidence="11">
    <location>
        <begin position="60"/>
        <end position="86"/>
    </location>
</feature>
<keyword evidence="3 10" id="KW-0812">Transmembrane</keyword>
<keyword evidence="8 10" id="KW-0675">Receptor</keyword>
<evidence type="ECO:0000256" key="4">
    <source>
        <dbReference type="ARBA" id="ARBA00022725"/>
    </source>
</evidence>
<comment type="caution">
    <text evidence="13">The sequence shown here is derived from an EMBL/GenBank/DDBJ whole genome shotgun (WGS) entry which is preliminary data.</text>
</comment>
<accession>A0A8J6EDC5</accession>
<feature type="transmembrane region" description="Helical" evidence="11">
    <location>
        <begin position="135"/>
        <end position="158"/>
    </location>
</feature>
<comment type="subcellular location">
    <subcellularLocation>
        <location evidence="1 11">Cell membrane</location>
        <topology evidence="1 11">Multi-pass membrane protein</topology>
    </subcellularLocation>
</comment>
<evidence type="ECO:0000256" key="8">
    <source>
        <dbReference type="ARBA" id="ARBA00023170"/>
    </source>
</evidence>
<dbReference type="GO" id="GO:0005886">
    <property type="term" value="C:plasma membrane"/>
    <property type="evidence" value="ECO:0007669"/>
    <property type="project" value="UniProtKB-SubCell"/>
</dbReference>
<dbReference type="Gene3D" id="1.20.1070.10">
    <property type="entry name" value="Rhodopsin 7-helix transmembrane proteins"/>
    <property type="match status" value="1"/>
</dbReference>
<proteinExistence type="inferred from homology"/>
<reference evidence="13" key="1">
    <citation type="thesis" date="2020" institute="ProQuest LLC" country="789 East Eisenhower Parkway, Ann Arbor, MI, USA">
        <title>Comparative Genomics and Chromosome Evolution.</title>
        <authorList>
            <person name="Mudd A.B."/>
        </authorList>
    </citation>
    <scope>NUCLEOTIDE SEQUENCE</scope>
    <source>
        <strain evidence="13">HN-11 Male</strain>
        <tissue evidence="13">Kidney and liver</tissue>
    </source>
</reference>
<dbReference type="GO" id="GO:0004930">
    <property type="term" value="F:G protein-coupled receptor activity"/>
    <property type="evidence" value="ECO:0007669"/>
    <property type="project" value="UniProtKB-KW"/>
</dbReference>
<keyword evidence="5 11" id="KW-1133">Transmembrane helix</keyword>
<dbReference type="FunFam" id="1.20.1070.10:FF:000008">
    <property type="entry name" value="Olfactory receptor"/>
    <property type="match status" value="1"/>
</dbReference>
<sequence>MNSYTNNCTGEFHLLSFSISADFQIVFFTGILLMYLLILLWNLVIVVLISLSSKLHTPMYYFLCNLSVQDIVYVSAILPKFLAITITQDLRIAFQGCIIQMFFFTFCVGTEFLLLTSMAYDRYVAICVPLHYTTIMSKGVSIILALASWLVGFLTALIHSVMVSFVSFCTSQYINHFYCDLKTMIQLASSDTTHIKTLLFVVCVVLGLFPFLLILTSYIFIISTIIKIRSSKGRAKAFSSCSSHLTVVILFYGTPLSAYMIPESEHSQEQDKMLSLLYTAVVPLLNPLVYSLRNNEVLTAVKNINQKYFRFQTAATNTMKHY</sequence>
<organism evidence="13 14">
    <name type="scientific">Eleutherodactylus coqui</name>
    <name type="common">Puerto Rican coqui</name>
    <dbReference type="NCBI Taxonomy" id="57060"/>
    <lineage>
        <taxon>Eukaryota</taxon>
        <taxon>Metazoa</taxon>
        <taxon>Chordata</taxon>
        <taxon>Craniata</taxon>
        <taxon>Vertebrata</taxon>
        <taxon>Euteleostomi</taxon>
        <taxon>Amphibia</taxon>
        <taxon>Batrachia</taxon>
        <taxon>Anura</taxon>
        <taxon>Neobatrachia</taxon>
        <taxon>Hyloidea</taxon>
        <taxon>Eleutherodactylidae</taxon>
        <taxon>Eleutherodactylinae</taxon>
        <taxon>Eleutherodactylus</taxon>
        <taxon>Eleutherodactylus</taxon>
    </lineage>
</organism>
<feature type="domain" description="G-protein coupled receptors family 1 profile" evidence="12">
    <location>
        <begin position="41"/>
        <end position="290"/>
    </location>
</feature>
<keyword evidence="7 11" id="KW-0472">Membrane</keyword>
<feature type="transmembrane region" description="Helical" evidence="11">
    <location>
        <begin position="242"/>
        <end position="261"/>
    </location>
</feature>
<evidence type="ECO:0000256" key="2">
    <source>
        <dbReference type="ARBA" id="ARBA00022475"/>
    </source>
</evidence>
<dbReference type="AlphaFoldDB" id="A0A8J6EDC5"/>
<dbReference type="InterPro" id="IPR050516">
    <property type="entry name" value="Olfactory_GPCR"/>
</dbReference>
<keyword evidence="2 11" id="KW-1003">Cell membrane</keyword>
<evidence type="ECO:0000256" key="5">
    <source>
        <dbReference type="ARBA" id="ARBA00022989"/>
    </source>
</evidence>
<dbReference type="InterPro" id="IPR000276">
    <property type="entry name" value="GPCR_Rhodpsn"/>
</dbReference>
<evidence type="ECO:0000256" key="11">
    <source>
        <dbReference type="RuleBase" id="RU363047"/>
    </source>
</evidence>
<evidence type="ECO:0000313" key="13">
    <source>
        <dbReference type="EMBL" id="KAG9467020.1"/>
    </source>
</evidence>
<dbReference type="PRINTS" id="PR00245">
    <property type="entry name" value="OLFACTORYR"/>
</dbReference>
<feature type="transmembrane region" description="Helical" evidence="11">
    <location>
        <begin position="273"/>
        <end position="292"/>
    </location>
</feature>
<keyword evidence="6 10" id="KW-0297">G-protein coupled receptor</keyword>
<dbReference type="PANTHER" id="PTHR26452">
    <property type="entry name" value="OLFACTORY RECEPTOR"/>
    <property type="match status" value="1"/>
</dbReference>
<dbReference type="EMBL" id="WNTK01001673">
    <property type="protein sequence ID" value="KAG9467020.1"/>
    <property type="molecule type" value="Genomic_DNA"/>
</dbReference>
<protein>
    <recommendedName>
        <fullName evidence="11">Olfactory receptor</fullName>
    </recommendedName>
</protein>
<evidence type="ECO:0000256" key="6">
    <source>
        <dbReference type="ARBA" id="ARBA00023040"/>
    </source>
</evidence>
<evidence type="ECO:0000313" key="14">
    <source>
        <dbReference type="Proteomes" id="UP000770717"/>
    </source>
</evidence>
<evidence type="ECO:0000256" key="9">
    <source>
        <dbReference type="ARBA" id="ARBA00023224"/>
    </source>
</evidence>
<dbReference type="PROSITE" id="PS50262">
    <property type="entry name" value="G_PROTEIN_RECEP_F1_2"/>
    <property type="match status" value="1"/>
</dbReference>
<dbReference type="Pfam" id="PF13853">
    <property type="entry name" value="7tm_4"/>
    <property type="match status" value="1"/>
</dbReference>
<feature type="transmembrane region" description="Helical" evidence="11">
    <location>
        <begin position="25"/>
        <end position="48"/>
    </location>
</feature>
<keyword evidence="14" id="KW-1185">Reference proteome</keyword>
<dbReference type="GO" id="GO:0004984">
    <property type="term" value="F:olfactory receptor activity"/>
    <property type="evidence" value="ECO:0007669"/>
    <property type="project" value="InterPro"/>
</dbReference>
<comment type="similarity">
    <text evidence="10">Belongs to the G-protein coupled receptor 1 family.</text>
</comment>
<evidence type="ECO:0000259" key="12">
    <source>
        <dbReference type="PROSITE" id="PS50262"/>
    </source>
</evidence>
<keyword evidence="11" id="KW-0716">Sensory transduction</keyword>
<dbReference type="Proteomes" id="UP000770717">
    <property type="component" value="Unassembled WGS sequence"/>
</dbReference>
<dbReference type="PROSITE" id="PS00237">
    <property type="entry name" value="G_PROTEIN_RECEP_F1_1"/>
    <property type="match status" value="1"/>
</dbReference>
<evidence type="ECO:0000256" key="7">
    <source>
        <dbReference type="ARBA" id="ARBA00023136"/>
    </source>
</evidence>
<name>A0A8J6EDC5_ELECQ</name>
<keyword evidence="4 11" id="KW-0552">Olfaction</keyword>
<gene>
    <name evidence="13" type="ORF">GDO78_015768</name>
</gene>
<evidence type="ECO:0000256" key="10">
    <source>
        <dbReference type="RuleBase" id="RU000688"/>
    </source>
</evidence>
<dbReference type="OrthoDB" id="9898717at2759"/>
<dbReference type="InterPro" id="IPR017452">
    <property type="entry name" value="GPCR_Rhodpsn_7TM"/>
</dbReference>
<dbReference type="CDD" id="cd13954">
    <property type="entry name" value="7tmA_OR"/>
    <property type="match status" value="1"/>
</dbReference>